<dbReference type="Proteomes" id="UP001500325">
    <property type="component" value="Unassembled WGS sequence"/>
</dbReference>
<accession>A0ABP8W0K0</accession>
<comment type="caution">
    <text evidence="2">The sequence shown here is derived from an EMBL/GenBank/DDBJ whole genome shotgun (WGS) entry which is preliminary data.</text>
</comment>
<name>A0ABP8W0K0_9PSEU</name>
<feature type="region of interest" description="Disordered" evidence="1">
    <location>
        <begin position="65"/>
        <end position="107"/>
    </location>
</feature>
<dbReference type="EMBL" id="BAABIC010000002">
    <property type="protein sequence ID" value="GAA4676017.1"/>
    <property type="molecule type" value="Genomic_DNA"/>
</dbReference>
<evidence type="ECO:0000313" key="3">
    <source>
        <dbReference type="Proteomes" id="UP001500325"/>
    </source>
</evidence>
<evidence type="ECO:0000256" key="1">
    <source>
        <dbReference type="SAM" id="MobiDB-lite"/>
    </source>
</evidence>
<evidence type="ECO:0008006" key="4">
    <source>
        <dbReference type="Google" id="ProtNLM"/>
    </source>
</evidence>
<sequence length="107" mass="10918">MIVSEWLNGEPLGALVADPARAPRETRDRYAHTIVGSELSSPARLGLLHADPHPGVLADRAAAGTAAGTPPRRAGALRMAQHPGAAGLHGRGARARPGVGAGLRSRA</sequence>
<organism evidence="2 3">
    <name type="scientific">Pseudonocardia yuanmonensis</name>
    <dbReference type="NCBI Taxonomy" id="1095914"/>
    <lineage>
        <taxon>Bacteria</taxon>
        <taxon>Bacillati</taxon>
        <taxon>Actinomycetota</taxon>
        <taxon>Actinomycetes</taxon>
        <taxon>Pseudonocardiales</taxon>
        <taxon>Pseudonocardiaceae</taxon>
        <taxon>Pseudonocardia</taxon>
    </lineage>
</organism>
<protein>
    <recommendedName>
        <fullName evidence="4">Aminoglycoside phosphotransferase domain-containing protein</fullName>
    </recommendedName>
</protein>
<gene>
    <name evidence="2" type="ORF">GCM10023215_05070</name>
</gene>
<feature type="compositionally biased region" description="Low complexity" evidence="1">
    <location>
        <begin position="65"/>
        <end position="88"/>
    </location>
</feature>
<keyword evidence="3" id="KW-1185">Reference proteome</keyword>
<evidence type="ECO:0000313" key="2">
    <source>
        <dbReference type="EMBL" id="GAA4676017.1"/>
    </source>
</evidence>
<reference evidence="3" key="1">
    <citation type="journal article" date="2019" name="Int. J. Syst. Evol. Microbiol.">
        <title>The Global Catalogue of Microorganisms (GCM) 10K type strain sequencing project: providing services to taxonomists for standard genome sequencing and annotation.</title>
        <authorList>
            <consortium name="The Broad Institute Genomics Platform"/>
            <consortium name="The Broad Institute Genome Sequencing Center for Infectious Disease"/>
            <person name="Wu L."/>
            <person name="Ma J."/>
        </authorList>
    </citation>
    <scope>NUCLEOTIDE SEQUENCE [LARGE SCALE GENOMIC DNA]</scope>
    <source>
        <strain evidence="3">JCM 18055</strain>
    </source>
</reference>
<proteinExistence type="predicted"/>